<dbReference type="RefSeq" id="WP_125245312.1">
    <property type="nucleotide sequence ID" value="NZ_RSED01000027.1"/>
</dbReference>
<accession>A0A426V2L9</accession>
<dbReference type="AlphaFoldDB" id="A0A426V2L9"/>
<dbReference type="OrthoDB" id="8561998at2"/>
<keyword evidence="2" id="KW-1185">Reference proteome</keyword>
<comment type="caution">
    <text evidence="1">The sequence shown here is derived from an EMBL/GenBank/DDBJ whole genome shotgun (WGS) entry which is preliminary data.</text>
</comment>
<reference evidence="1 2" key="1">
    <citation type="submission" date="2018-12" db="EMBL/GenBank/DDBJ databases">
        <title>The whole draft genome of Aquabacterium sp. SJQ9.</title>
        <authorList>
            <person name="Sun L."/>
            <person name="Gao X."/>
            <person name="Chen W."/>
            <person name="Huang K."/>
        </authorList>
    </citation>
    <scope>NUCLEOTIDE SEQUENCE [LARGE SCALE GENOMIC DNA]</scope>
    <source>
        <strain evidence="1 2">SJQ9</strain>
    </source>
</reference>
<proteinExistence type="predicted"/>
<organism evidence="1 2">
    <name type="scientific">Aquabacterium soli</name>
    <dbReference type="NCBI Taxonomy" id="2493092"/>
    <lineage>
        <taxon>Bacteria</taxon>
        <taxon>Pseudomonadati</taxon>
        <taxon>Pseudomonadota</taxon>
        <taxon>Betaproteobacteria</taxon>
        <taxon>Burkholderiales</taxon>
        <taxon>Aquabacterium</taxon>
    </lineage>
</organism>
<protein>
    <submittedName>
        <fullName evidence="1">Uncharacterized protein</fullName>
    </submittedName>
</protein>
<dbReference type="EMBL" id="RSED01000027">
    <property type="protein sequence ID" value="RRS01106.1"/>
    <property type="molecule type" value="Genomic_DNA"/>
</dbReference>
<evidence type="ECO:0000313" key="1">
    <source>
        <dbReference type="EMBL" id="RRS01106.1"/>
    </source>
</evidence>
<evidence type="ECO:0000313" key="2">
    <source>
        <dbReference type="Proteomes" id="UP000269265"/>
    </source>
</evidence>
<gene>
    <name evidence="1" type="ORF">EIP75_21790</name>
</gene>
<dbReference type="Proteomes" id="UP000269265">
    <property type="component" value="Unassembled WGS sequence"/>
</dbReference>
<sequence length="590" mass="67155">MRQLMEDGWIDLPLRRRTASATGLTGSSYEAWVEHPAMRHKVHYAQFEDPTRAILTLDDGRVLHVLLTGKPGTDISTLGRDGLPLPTIYLDIETPELAHMSPEELRARLQLLPDSMQWCSHWQDTELDAQALAQATEKAVQHFDAVPEGLVLPEGLNQTQRRETLLHLEVKRILEEQCRLKVPALEATVVVPTTRGRHLADRWSAPAQQLVLDKVWLEHRFGRLIPDVICHAHSSDGTTVYEPLLIEVTVTNIIDEERHERIRAAGQAALEIDFSRTGGRLTREELVTVVVEGLETKSWLHNPILENHRVTMLAALEARASVIAEQNARRERVLATPLEDIRQEYLNAVLELNDVRVMTDDDGRQLPHAIPLERAAKERLADAADKLTIHGYPEATDERLVGHTSILARILSCKHNRPVGYKLANVAGVLNAARQTKGRNRTFHSLVMIAFSVYEPDLKPSQRQWYDVWRQEVVDGIRANEQDFMRNTIFDRLLSLLFPEMAEALAKPWGKHVNDLRWDDGEQMFRRPFDTELKPAFFLERQPLVSKHDAPLIDTAPTDYWLKGRDLEAWKRANPSRAAAFPAPQKDSDQ</sequence>
<name>A0A426V2L9_9BURK</name>